<dbReference type="InterPro" id="IPR012840">
    <property type="entry name" value="NrdG2"/>
</dbReference>
<dbReference type="GO" id="GO:0043365">
    <property type="term" value="F:[formate-C-acetyltransferase]-activating enzyme activity"/>
    <property type="evidence" value="ECO:0007669"/>
    <property type="project" value="UniProtKB-EC"/>
</dbReference>
<evidence type="ECO:0000256" key="5">
    <source>
        <dbReference type="ARBA" id="ARBA00023004"/>
    </source>
</evidence>
<dbReference type="PROSITE" id="PS51918">
    <property type="entry name" value="RADICAL_SAM"/>
    <property type="match status" value="1"/>
</dbReference>
<keyword evidence="5" id="KW-0408">Iron</keyword>
<keyword evidence="8" id="KW-0560">Oxidoreductase</keyword>
<dbReference type="CDD" id="cd01335">
    <property type="entry name" value="Radical_SAM"/>
    <property type="match status" value="1"/>
</dbReference>
<keyword evidence="8" id="KW-0670">Pyruvate</keyword>
<dbReference type="Pfam" id="PF04055">
    <property type="entry name" value="Radical_SAM"/>
    <property type="match status" value="1"/>
</dbReference>
<evidence type="ECO:0000313" key="9">
    <source>
        <dbReference type="Proteomes" id="UP001549164"/>
    </source>
</evidence>
<evidence type="ECO:0000256" key="4">
    <source>
        <dbReference type="ARBA" id="ARBA00022723"/>
    </source>
</evidence>
<keyword evidence="6" id="KW-0411">Iron-sulfur</keyword>
<dbReference type="EC" id="1.97.1.4" evidence="8"/>
<keyword evidence="2" id="KW-0004">4Fe-4S</keyword>
<proteinExistence type="predicted"/>
<evidence type="ECO:0000256" key="6">
    <source>
        <dbReference type="ARBA" id="ARBA00023014"/>
    </source>
</evidence>
<dbReference type="SUPFAM" id="SSF102114">
    <property type="entry name" value="Radical SAM enzymes"/>
    <property type="match status" value="1"/>
</dbReference>
<evidence type="ECO:0000259" key="7">
    <source>
        <dbReference type="PROSITE" id="PS51918"/>
    </source>
</evidence>
<dbReference type="PANTHER" id="PTHR30352:SF13">
    <property type="entry name" value="GLYCYL-RADICAL ENZYME ACTIVATING ENZYME YJJW-RELATED"/>
    <property type="match status" value="1"/>
</dbReference>
<dbReference type="SFLD" id="SFLDS00029">
    <property type="entry name" value="Radical_SAM"/>
    <property type="match status" value="1"/>
</dbReference>
<keyword evidence="3" id="KW-0949">S-adenosyl-L-methionine</keyword>
<dbReference type="InterPro" id="IPR013785">
    <property type="entry name" value="Aldolase_TIM"/>
</dbReference>
<dbReference type="RefSeq" id="WP_354432652.1">
    <property type="nucleotide sequence ID" value="NZ_JBEPLY010000001.1"/>
</dbReference>
<dbReference type="GO" id="GO:0016829">
    <property type="term" value="F:lyase activity"/>
    <property type="evidence" value="ECO:0007669"/>
    <property type="project" value="UniProtKB-KW"/>
</dbReference>
<accession>A0ABV2I5M4</accession>
<evidence type="ECO:0000313" key="8">
    <source>
        <dbReference type="EMBL" id="MET3598160.1"/>
    </source>
</evidence>
<dbReference type="InterPro" id="IPR034457">
    <property type="entry name" value="Organic_radical-activating"/>
</dbReference>
<evidence type="ECO:0000256" key="1">
    <source>
        <dbReference type="ARBA" id="ARBA00001966"/>
    </source>
</evidence>
<dbReference type="Proteomes" id="UP001549164">
    <property type="component" value="Unassembled WGS sequence"/>
</dbReference>
<dbReference type="EMBL" id="JBEPLY010000001">
    <property type="protein sequence ID" value="MET3598160.1"/>
    <property type="molecule type" value="Genomic_DNA"/>
</dbReference>
<dbReference type="SFLD" id="SFLDG01094">
    <property type="entry name" value="Uncharacterised_Radical_SAM_Su"/>
    <property type="match status" value="1"/>
</dbReference>
<keyword evidence="4" id="KW-0479">Metal-binding</keyword>
<keyword evidence="9" id="KW-1185">Reference proteome</keyword>
<sequence length="233" mass="25794">MRRLSGNPDDDAERESKIDLRVGGFEPFSLCDWPDRIVTTLFLQGCPWRCPYCHNPGLLDAAAKTGFTFDGILEFLESRRGLLDGVVFSGGEPTLQKALLPAMKAVRAMGFRIGLHSGGAYPERLREVLPLTDWIGFDVKAPSYAYDRMTGTPKSAARAFESLRHVLESGVDYQIRTTVHKGLMDDADLEALRTELAGYGISGHKIQTFRTTGVDMTRMDKALKEHKNALADG</sequence>
<dbReference type="Gene3D" id="3.20.20.70">
    <property type="entry name" value="Aldolase class I"/>
    <property type="match status" value="1"/>
</dbReference>
<comment type="cofactor">
    <cofactor evidence="1">
        <name>[4Fe-4S] cluster</name>
        <dbReference type="ChEBI" id="CHEBI:49883"/>
    </cofactor>
</comment>
<dbReference type="NCBIfam" id="TIGR02495">
    <property type="entry name" value="NrdG2"/>
    <property type="match status" value="1"/>
</dbReference>
<comment type="caution">
    <text evidence="8">The sequence shown here is derived from an EMBL/GenBank/DDBJ whole genome shotgun (WGS) entry which is preliminary data.</text>
</comment>
<dbReference type="InterPro" id="IPR058240">
    <property type="entry name" value="rSAM_sf"/>
</dbReference>
<evidence type="ECO:0000256" key="3">
    <source>
        <dbReference type="ARBA" id="ARBA00022691"/>
    </source>
</evidence>
<feature type="domain" description="Radical SAM core" evidence="7">
    <location>
        <begin position="33"/>
        <end position="233"/>
    </location>
</feature>
<keyword evidence="8" id="KW-0456">Lyase</keyword>
<gene>
    <name evidence="8" type="ORF">ABID12_000081</name>
</gene>
<dbReference type="InterPro" id="IPR007197">
    <property type="entry name" value="rSAM"/>
</dbReference>
<reference evidence="8 9" key="1">
    <citation type="submission" date="2024-06" db="EMBL/GenBank/DDBJ databases">
        <title>Genomic Encyclopedia of Type Strains, Phase IV (KMG-IV): sequencing the most valuable type-strain genomes for metagenomic binning, comparative biology and taxonomic classification.</title>
        <authorList>
            <person name="Goeker M."/>
        </authorList>
    </citation>
    <scope>NUCLEOTIDE SEQUENCE [LARGE SCALE GENOMIC DNA]</scope>
    <source>
        <strain evidence="8 9">DSM 28102</strain>
    </source>
</reference>
<dbReference type="PANTHER" id="PTHR30352">
    <property type="entry name" value="PYRUVATE FORMATE-LYASE-ACTIVATING ENZYME"/>
    <property type="match status" value="1"/>
</dbReference>
<evidence type="ECO:0000256" key="2">
    <source>
        <dbReference type="ARBA" id="ARBA00022485"/>
    </source>
</evidence>
<protein>
    <submittedName>
        <fullName evidence="8">Pyruvate formate lyase activating enzyme</fullName>
        <ecNumber evidence="8">1.97.1.4</ecNumber>
    </submittedName>
</protein>
<organism evidence="8 9">
    <name type="scientific">Martelella mangrovi</name>
    <dbReference type="NCBI Taxonomy" id="1397477"/>
    <lineage>
        <taxon>Bacteria</taxon>
        <taxon>Pseudomonadati</taxon>
        <taxon>Pseudomonadota</taxon>
        <taxon>Alphaproteobacteria</taxon>
        <taxon>Hyphomicrobiales</taxon>
        <taxon>Aurantimonadaceae</taxon>
        <taxon>Martelella</taxon>
    </lineage>
</organism>
<name>A0ABV2I5M4_9HYPH</name>